<evidence type="ECO:0000313" key="2">
    <source>
        <dbReference type="EMBL" id="AVP40341.1"/>
    </source>
</evidence>
<reference evidence="2 3" key="1">
    <citation type="submission" date="2018-03" db="EMBL/GenBank/DDBJ databases">
        <title>Isolation, the biological characteristics and genomics of two new strains of lysate Staphylococcus aureus phage.</title>
        <authorList>
            <person name="Jin X."/>
            <person name="Zhang C."/>
        </authorList>
    </citation>
    <scope>NUCLEOTIDE SEQUENCE [LARGE SCALE GENOMIC DNA]</scope>
</reference>
<protein>
    <recommendedName>
        <fullName evidence="1">Transposase Synechocystis PCC 6803 domain-containing protein</fullName>
    </recommendedName>
</protein>
<sequence length="139" mass="16623">MEIKLSNKDKQKVTPKKEYTPISKKSFKTEKEKAICEAYYAGFTMKEIMKEFKISSGTVQSVVNNYGRLNRRKSLKVEERVSHILDNPKVLQELINDYQFMKLKDIYEKYDLYKNGLYYILDKYDVPRKDKEREEILSD</sequence>
<evidence type="ECO:0000259" key="1">
    <source>
        <dbReference type="Pfam" id="PF01710"/>
    </source>
</evidence>
<feature type="domain" description="Transposase Synechocystis PCC 6803" evidence="1">
    <location>
        <begin position="41"/>
        <end position="132"/>
    </location>
</feature>
<proteinExistence type="predicted"/>
<name>A0A2P1MXP3_9CAUD</name>
<dbReference type="Gene3D" id="1.10.10.60">
    <property type="entry name" value="Homeodomain-like"/>
    <property type="match status" value="2"/>
</dbReference>
<keyword evidence="3" id="KW-1185">Reference proteome</keyword>
<accession>A0A2P1MXP3</accession>
<dbReference type="InterPro" id="IPR002622">
    <property type="entry name" value="Transposase_14"/>
</dbReference>
<dbReference type="GeneID" id="54990089"/>
<dbReference type="Proteomes" id="UP000241797">
    <property type="component" value="Segment"/>
</dbReference>
<evidence type="ECO:0000313" key="3">
    <source>
        <dbReference type="Proteomes" id="UP000241797"/>
    </source>
</evidence>
<dbReference type="Pfam" id="PF01710">
    <property type="entry name" value="HTH_Tnp_IS630"/>
    <property type="match status" value="1"/>
</dbReference>
<organism evidence="2 3">
    <name type="scientific">Staphylococcus phage phiSA_BS1</name>
    <dbReference type="NCBI Taxonomy" id="2126734"/>
    <lineage>
        <taxon>Viruses</taxon>
        <taxon>Duplodnaviria</taxon>
        <taxon>Heunggongvirae</taxon>
        <taxon>Uroviricota</taxon>
        <taxon>Caudoviricetes</taxon>
        <taxon>Herelleviridae</taxon>
        <taxon>Twortvirinae</taxon>
        <taxon>Baoshanvirus</taxon>
        <taxon>Baoshanvirus BS1</taxon>
    </lineage>
</organism>
<dbReference type="KEGG" id="vg:54990089"/>
<dbReference type="RefSeq" id="YP_009799600.1">
    <property type="nucleotide sequence ID" value="NC_047945.1"/>
</dbReference>
<dbReference type="EMBL" id="MH078572">
    <property type="protein sequence ID" value="AVP40341.1"/>
    <property type="molecule type" value="Genomic_DNA"/>
</dbReference>